<dbReference type="GO" id="GO:0006567">
    <property type="term" value="P:L-threonine catabolic process"/>
    <property type="evidence" value="ECO:0007669"/>
    <property type="project" value="TreeGrafter"/>
</dbReference>
<evidence type="ECO:0000256" key="6">
    <source>
        <dbReference type="PIRSR" id="PIRSR604450-51"/>
    </source>
</evidence>
<dbReference type="GO" id="GO:0009097">
    <property type="term" value="P:isoleucine biosynthetic process"/>
    <property type="evidence" value="ECO:0007669"/>
    <property type="project" value="TreeGrafter"/>
</dbReference>
<dbReference type="GO" id="GO:0004795">
    <property type="term" value="F:threonine synthase activity"/>
    <property type="evidence" value="ECO:0007669"/>
    <property type="project" value="UniProtKB-UniRule"/>
</dbReference>
<dbReference type="Gene3D" id="3.40.50.1100">
    <property type="match status" value="2"/>
</dbReference>
<comment type="similarity">
    <text evidence="2">Belongs to the threonine synthase family.</text>
</comment>
<feature type="modified residue" description="N6-(pyridoxal phosphate)lysine" evidence="6">
    <location>
        <position position="47"/>
    </location>
</feature>
<sequence>MNNTNKLISLGEGNTPIIRLNSIEKLINWKGELWAKAEYQNPTGSFKDRGSVFEIAAAIKQRKKGVVCASTGNMAASLSAYAARSNLACFVVVPVFTPENKLNQALVSGAKLVKIEGNYDDCVIKAKKISDENNFLLCGDYEVRRIGQRSVGKELAESQINFDAFIAPVGNGTLGCAVIEGFFEKKQRPQFIGVQGKGADPLVLAFKNNKETFNDIKNPKTIASAMKVGNPLDGRLTLNLIKEVNGTLISVNDVEILKAQDLLAKKEGIYVESSAAATLAGLINLNVKFNDKFMQLKIVLILTGNGLKENN</sequence>
<dbReference type="InterPro" id="IPR050147">
    <property type="entry name" value="Ser/Thr_Dehydratase"/>
</dbReference>
<protein>
    <recommendedName>
        <fullName evidence="5">Threonine synthase</fullName>
        <ecNumber evidence="5">4.2.3.1</ecNumber>
    </recommendedName>
</protein>
<evidence type="ECO:0000259" key="7">
    <source>
        <dbReference type="Pfam" id="PF00291"/>
    </source>
</evidence>
<comment type="caution">
    <text evidence="8">The sequence shown here is derived from an EMBL/GenBank/DDBJ whole genome shotgun (WGS) entry which is preliminary data.</text>
</comment>
<dbReference type="SUPFAM" id="SSF53686">
    <property type="entry name" value="Tryptophan synthase beta subunit-like PLP-dependent enzymes"/>
    <property type="match status" value="1"/>
</dbReference>
<dbReference type="EMBL" id="PCVK01000049">
    <property type="protein sequence ID" value="PIQ71726.1"/>
    <property type="molecule type" value="Genomic_DNA"/>
</dbReference>
<evidence type="ECO:0000256" key="4">
    <source>
        <dbReference type="ARBA" id="ARBA00023239"/>
    </source>
</evidence>
<feature type="domain" description="Tryptophan synthase beta chain-like PALP" evidence="7">
    <location>
        <begin position="8"/>
        <end position="304"/>
    </location>
</feature>
<comment type="cofactor">
    <cofactor evidence="1 6">
        <name>pyridoxal 5'-phosphate</name>
        <dbReference type="ChEBI" id="CHEBI:597326"/>
    </cofactor>
</comment>
<accession>A0A2H0KKH5</accession>
<evidence type="ECO:0000256" key="2">
    <source>
        <dbReference type="ARBA" id="ARBA00005517"/>
    </source>
</evidence>
<dbReference type="EC" id="4.2.3.1" evidence="5"/>
<evidence type="ECO:0000256" key="5">
    <source>
        <dbReference type="NCBIfam" id="TIGR00260"/>
    </source>
</evidence>
<dbReference type="InterPro" id="IPR001926">
    <property type="entry name" value="TrpB-like_PALP"/>
</dbReference>
<evidence type="ECO:0000313" key="8">
    <source>
        <dbReference type="EMBL" id="PIQ71726.1"/>
    </source>
</evidence>
<reference evidence="8 9" key="1">
    <citation type="submission" date="2017-09" db="EMBL/GenBank/DDBJ databases">
        <title>Depth-based differentiation of microbial function through sediment-hosted aquifers and enrichment of novel symbionts in the deep terrestrial subsurface.</title>
        <authorList>
            <person name="Probst A.J."/>
            <person name="Ladd B."/>
            <person name="Jarett J.K."/>
            <person name="Geller-Mcgrath D.E."/>
            <person name="Sieber C.M."/>
            <person name="Emerson J.B."/>
            <person name="Anantharaman K."/>
            <person name="Thomas B.C."/>
            <person name="Malmstrom R."/>
            <person name="Stieglmeier M."/>
            <person name="Klingl A."/>
            <person name="Woyke T."/>
            <person name="Ryan C.M."/>
            <person name="Banfield J.F."/>
        </authorList>
    </citation>
    <scope>NUCLEOTIDE SEQUENCE [LARGE SCALE GENOMIC DNA]</scope>
    <source>
        <strain evidence="8">CG11_big_fil_rev_8_21_14_0_20_37_16</strain>
    </source>
</reference>
<dbReference type="GO" id="GO:0009088">
    <property type="term" value="P:threonine biosynthetic process"/>
    <property type="evidence" value="ECO:0007669"/>
    <property type="project" value="UniProtKB-UniRule"/>
</dbReference>
<dbReference type="GO" id="GO:0006565">
    <property type="term" value="P:L-serine catabolic process"/>
    <property type="evidence" value="ECO:0007669"/>
    <property type="project" value="TreeGrafter"/>
</dbReference>
<dbReference type="Proteomes" id="UP000229497">
    <property type="component" value="Unassembled WGS sequence"/>
</dbReference>
<keyword evidence="3 6" id="KW-0663">Pyridoxal phosphate</keyword>
<dbReference type="Pfam" id="PF00291">
    <property type="entry name" value="PALP"/>
    <property type="match status" value="1"/>
</dbReference>
<dbReference type="InterPro" id="IPR036052">
    <property type="entry name" value="TrpB-like_PALP_sf"/>
</dbReference>
<name>A0A2H0KKH5_9BACT</name>
<dbReference type="GO" id="GO:0003941">
    <property type="term" value="F:L-serine ammonia-lyase activity"/>
    <property type="evidence" value="ECO:0007669"/>
    <property type="project" value="TreeGrafter"/>
</dbReference>
<evidence type="ECO:0000256" key="1">
    <source>
        <dbReference type="ARBA" id="ARBA00001933"/>
    </source>
</evidence>
<dbReference type="GO" id="GO:0004794">
    <property type="term" value="F:threonine deaminase activity"/>
    <property type="evidence" value="ECO:0007669"/>
    <property type="project" value="TreeGrafter"/>
</dbReference>
<keyword evidence="4" id="KW-0456">Lyase</keyword>
<dbReference type="PANTHER" id="PTHR48078">
    <property type="entry name" value="THREONINE DEHYDRATASE, MITOCHONDRIAL-RELATED"/>
    <property type="match status" value="1"/>
</dbReference>
<dbReference type="NCBIfam" id="TIGR00260">
    <property type="entry name" value="thrC"/>
    <property type="match status" value="1"/>
</dbReference>
<organism evidence="8 9">
    <name type="scientific">Candidatus Roizmanbacteria bacterium CG11_big_fil_rev_8_21_14_0_20_37_16</name>
    <dbReference type="NCBI Taxonomy" id="1974857"/>
    <lineage>
        <taxon>Bacteria</taxon>
        <taxon>Candidatus Roizmaniibacteriota</taxon>
    </lineage>
</organism>
<dbReference type="InterPro" id="IPR004450">
    <property type="entry name" value="Thr_synthase-like"/>
</dbReference>
<proteinExistence type="inferred from homology"/>
<evidence type="ECO:0000313" key="9">
    <source>
        <dbReference type="Proteomes" id="UP000229497"/>
    </source>
</evidence>
<gene>
    <name evidence="8" type="primary">thrC</name>
    <name evidence="8" type="ORF">COV87_01720</name>
</gene>
<dbReference type="PANTHER" id="PTHR48078:SF6">
    <property type="entry name" value="L-THREONINE DEHYDRATASE CATABOLIC TDCB"/>
    <property type="match status" value="1"/>
</dbReference>
<evidence type="ECO:0000256" key="3">
    <source>
        <dbReference type="ARBA" id="ARBA00022898"/>
    </source>
</evidence>
<dbReference type="AlphaFoldDB" id="A0A2H0KKH5"/>